<dbReference type="PROSITE" id="PS51257">
    <property type="entry name" value="PROKAR_LIPOPROTEIN"/>
    <property type="match status" value="1"/>
</dbReference>
<dbReference type="Proteomes" id="UP000294498">
    <property type="component" value="Unassembled WGS sequence"/>
</dbReference>
<feature type="domain" description="BT-3987-like N-terminal" evidence="1">
    <location>
        <begin position="69"/>
        <end position="159"/>
    </location>
</feature>
<reference evidence="2 3" key="1">
    <citation type="submission" date="2019-03" db="EMBL/GenBank/DDBJ databases">
        <title>Genomic Encyclopedia of Type Strains, Phase IV (KMG-IV): sequencing the most valuable type-strain genomes for metagenomic binning, comparative biology and taxonomic classification.</title>
        <authorList>
            <person name="Goeker M."/>
        </authorList>
    </citation>
    <scope>NUCLEOTIDE SEQUENCE [LARGE SCALE GENOMIC DNA]</scope>
    <source>
        <strain evidence="2 3">DSM 100059</strain>
    </source>
</reference>
<dbReference type="Gene3D" id="2.60.40.1740">
    <property type="entry name" value="hypothetical protein (bacova_03559)"/>
    <property type="match status" value="1"/>
</dbReference>
<evidence type="ECO:0000313" key="2">
    <source>
        <dbReference type="EMBL" id="TDW95722.1"/>
    </source>
</evidence>
<evidence type="ECO:0000313" key="3">
    <source>
        <dbReference type="Proteomes" id="UP000294498"/>
    </source>
</evidence>
<keyword evidence="3" id="KW-1185">Reference proteome</keyword>
<protein>
    <submittedName>
        <fullName evidence="2">Uncharacterized protein DUF1735</fullName>
    </submittedName>
</protein>
<sequence>MKKLLYILPLTLSACLKDTSSTVNFGTVKPVIEQLNSANYLNQTTAGQANLYSYFMQLRVDSTYLASDSVVVDVGGPLIGKDVTVTLGVDTGAFDAFNNANGGGFALLPAGTYAWTNGNTATIKAGKGTAACYLTFHTDQIDFTQPYILPVSITDAQGQTISGNYGKTMYAIIPGNQYMGLYQSVGNRVMGENVYIINDLKQVYDLSAFFVVQGGYPTAPNPNPHGPYVSALIPNAVVANCADQTVYLSIGEQMDLTVDPAGGVTVTNDNIYGFGKQTYKLISGSSTWDPVKHAFTLSYGFIDPYSGDTSVVQETMTRLR</sequence>
<name>A0A4V3GKH7_9BACT</name>
<dbReference type="RefSeq" id="WP_133995352.1">
    <property type="nucleotide sequence ID" value="NZ_SODV01000002.1"/>
</dbReference>
<comment type="caution">
    <text evidence="2">The sequence shown here is derived from an EMBL/GenBank/DDBJ whole genome shotgun (WGS) entry which is preliminary data.</text>
</comment>
<dbReference type="EMBL" id="SODV01000002">
    <property type="protein sequence ID" value="TDW95722.1"/>
    <property type="molecule type" value="Genomic_DNA"/>
</dbReference>
<proteinExistence type="predicted"/>
<dbReference type="OrthoDB" id="740324at2"/>
<evidence type="ECO:0000259" key="1">
    <source>
        <dbReference type="Pfam" id="PF08522"/>
    </source>
</evidence>
<dbReference type="AlphaFoldDB" id="A0A4V3GKH7"/>
<accession>A0A4V3GKH7</accession>
<gene>
    <name evidence="2" type="ORF">EDB95_3533</name>
</gene>
<organism evidence="2 3">
    <name type="scientific">Dinghuibacter silviterrae</name>
    <dbReference type="NCBI Taxonomy" id="1539049"/>
    <lineage>
        <taxon>Bacteria</taxon>
        <taxon>Pseudomonadati</taxon>
        <taxon>Bacteroidota</taxon>
        <taxon>Chitinophagia</taxon>
        <taxon>Chitinophagales</taxon>
        <taxon>Chitinophagaceae</taxon>
        <taxon>Dinghuibacter</taxon>
    </lineage>
</organism>
<dbReference type="Pfam" id="PF08522">
    <property type="entry name" value="BT_3987-like_N"/>
    <property type="match status" value="1"/>
</dbReference>
<dbReference type="InterPro" id="IPR013728">
    <property type="entry name" value="BT_3987-like_N"/>
</dbReference>